<sequence>MQSNGNVTSNHNVHRFLFYVEQNYSFAILRPLQQYAQAQGHEVRWLLVGKDISADFLLPGEVRLDSIDAAVAYRPDAVFAPGDRIPSFIPGLKVQVFHGLNESKRGNLYPERGLFDLYCTEGHERTGTLLPLSEQRGYFKVVETGWIKLDSLFNHTPPEGEPDDKPQVAFSSTFSPSLSCAELVYEQIKQMSLQGTYHWLVTLHPKMAAETVAKYKALESDNLTFFDNSRVIELLHRADVMVCDNSSIFQEFLLLGKPVVTVNNREVQPSFINITRPEELAGAIERALSPDAELLAHIANYGPAITPYLDGKSAPRVLAAVTAMLEQGWQDRKPKNIWRNLKMRKSLDYWKW</sequence>
<evidence type="ECO:0000313" key="4">
    <source>
        <dbReference type="Proteomes" id="UP001186452"/>
    </source>
</evidence>
<keyword evidence="1" id="KW-0413">Isomerase</keyword>
<dbReference type="InterPro" id="IPR016886">
    <property type="entry name" value="UCP028458_glyceroPtfrase"/>
</dbReference>
<dbReference type="PIRSF" id="PIRSF028458">
    <property type="entry name" value="UCP028458_glyceroPtfrase"/>
    <property type="match status" value="1"/>
</dbReference>
<reference evidence="3 4" key="1">
    <citation type="submission" date="2023-10" db="EMBL/GenBank/DDBJ databases">
        <title>Marine bacteria isolated from horseshoe crab.</title>
        <authorList>
            <person name="Cheng T.H."/>
        </authorList>
    </citation>
    <scope>NUCLEOTIDE SEQUENCE [LARGE SCALE GENOMIC DNA]</scope>
    <source>
        <strain evidence="3 4">HSC6</strain>
    </source>
</reference>
<evidence type="ECO:0000259" key="2">
    <source>
        <dbReference type="Pfam" id="PF02350"/>
    </source>
</evidence>
<gene>
    <name evidence="3" type="ORF">R2X38_20040</name>
</gene>
<dbReference type="InterPro" id="IPR043148">
    <property type="entry name" value="TagF_C"/>
</dbReference>
<dbReference type="Gene3D" id="3.40.50.12580">
    <property type="match status" value="1"/>
</dbReference>
<comment type="similarity">
    <text evidence="1">Belongs to the UDP-N-acetylglucosamine 2-epimerase family.</text>
</comment>
<name>A0ABU3ZMN2_9GAMM</name>
<evidence type="ECO:0000313" key="3">
    <source>
        <dbReference type="EMBL" id="MDV5171294.1"/>
    </source>
</evidence>
<comment type="caution">
    <text evidence="3">The sequence shown here is derived from an EMBL/GenBank/DDBJ whole genome shotgun (WGS) entry which is preliminary data.</text>
</comment>
<dbReference type="InterPro" id="IPR003331">
    <property type="entry name" value="UDP_GlcNAc_Epimerase_2_dom"/>
</dbReference>
<protein>
    <submittedName>
        <fullName evidence="3">CDP-glycerol glycerophosphotransferase family protein</fullName>
    </submittedName>
</protein>
<dbReference type="EMBL" id="JAWJZI010000011">
    <property type="protein sequence ID" value="MDV5171294.1"/>
    <property type="molecule type" value="Genomic_DNA"/>
</dbReference>
<dbReference type="Proteomes" id="UP001186452">
    <property type="component" value="Unassembled WGS sequence"/>
</dbReference>
<dbReference type="Pfam" id="PF02350">
    <property type="entry name" value="Epimerase_2"/>
    <property type="match status" value="1"/>
</dbReference>
<organism evidence="3 4">
    <name type="scientific">Photobacterium rosenbergii</name>
    <dbReference type="NCBI Taxonomy" id="294936"/>
    <lineage>
        <taxon>Bacteria</taxon>
        <taxon>Pseudomonadati</taxon>
        <taxon>Pseudomonadota</taxon>
        <taxon>Gammaproteobacteria</taxon>
        <taxon>Vibrionales</taxon>
        <taxon>Vibrionaceae</taxon>
        <taxon>Photobacterium</taxon>
    </lineage>
</organism>
<evidence type="ECO:0000256" key="1">
    <source>
        <dbReference type="RuleBase" id="RU003513"/>
    </source>
</evidence>
<accession>A0ABU3ZMN2</accession>
<dbReference type="SUPFAM" id="SSF53756">
    <property type="entry name" value="UDP-Glycosyltransferase/glycogen phosphorylase"/>
    <property type="match status" value="1"/>
</dbReference>
<feature type="domain" description="UDP-N-acetylglucosamine 2-epimerase" evidence="2">
    <location>
        <begin position="188"/>
        <end position="321"/>
    </location>
</feature>
<keyword evidence="4" id="KW-1185">Reference proteome</keyword>
<proteinExistence type="inferred from homology"/>
<dbReference type="RefSeq" id="WP_317524112.1">
    <property type="nucleotide sequence ID" value="NZ_JAWJZI010000011.1"/>
</dbReference>